<feature type="compositionally biased region" description="Basic and acidic residues" evidence="1">
    <location>
        <begin position="143"/>
        <end position="169"/>
    </location>
</feature>
<reference evidence="4 5" key="1">
    <citation type="submission" date="2010-03" db="EMBL/GenBank/DDBJ databases">
        <title>The Genome Sequence of Lactobacillus gasseri strain SV-16A-US.</title>
        <authorList>
            <consortium name="The Broad Institute Genome Sequencing Platform"/>
            <person name="Ward D."/>
            <person name="Earl A."/>
            <person name="Feldgarden M."/>
            <person name="Gevers D."/>
            <person name="Young S.K."/>
            <person name="Zeng Q."/>
            <person name="Koehrsen M."/>
            <person name="Alvarado L."/>
            <person name="Berlin A."/>
            <person name="Bochicchio J."/>
            <person name="Borenstein D."/>
            <person name="Chapman S.B."/>
            <person name="Chen Z."/>
            <person name="Engels R."/>
            <person name="Freedman E."/>
            <person name="Gellesch M."/>
            <person name="Goldberg J."/>
            <person name="Griggs A."/>
            <person name="Gujja S."/>
            <person name="Heilman E."/>
            <person name="Heiman D."/>
            <person name="Hepburn T."/>
            <person name="Howarth C."/>
            <person name="Jen D."/>
            <person name="Larson L."/>
            <person name="Mehta T."/>
            <person name="Park D."/>
            <person name="Pearson M."/>
            <person name="Roberts A."/>
            <person name="Saif S."/>
            <person name="Shea T."/>
            <person name="Shenoy N."/>
            <person name="Sisk P."/>
            <person name="Stolte C."/>
            <person name="Sykes S."/>
            <person name="Thomson T."/>
            <person name="Walk T."/>
            <person name="White J."/>
            <person name="Yandava C."/>
            <person name="Liu Y."/>
            <person name="Xu Q."/>
            <person name="Haas B."/>
            <person name="Nusbaum C."/>
            <person name="Birren B."/>
        </authorList>
    </citation>
    <scope>NUCLEOTIDE SEQUENCE [LARGE SCALE GENOMIC DNA]</scope>
    <source>
        <strain evidence="4 5">SV-16A-US</strain>
    </source>
</reference>
<evidence type="ECO:0000313" key="4">
    <source>
        <dbReference type="EMBL" id="KFL96353.1"/>
    </source>
</evidence>
<gene>
    <name evidence="4" type="ORF">HMPREF5175_01866</name>
</gene>
<feature type="chain" id="PRO_5044284325" description="Gram-positive pilin subunit D1 N-terminal domain-containing protein" evidence="2">
    <location>
        <begin position="30"/>
        <end position="457"/>
    </location>
</feature>
<sequence>MKNARSKIMSAAMLSANVLTLATPAIVHAAEQPSASTQQSSIVQTEKEDKKKKTDDTKTEKSTDNSSVDVKADDKKSDPDNPQSLKEQTMVIRKVIATNEKDLNSDSLEGVNGSKFTIYDVTDLMNTIIKEKLKVDDSSPSDKQVDQALKEADKSDSQEQKLEADKSDSEEFDENSTEDNANKTISNSTNDKSKSPSAYKSVKSSSSEAKTGKASTQAPEADLDQTEQKSSDSKTSSSKSSSSTVDEQSKSSTEKNKDVDDNSEADKEDKKSEEEEKLVAKVEQMRKDDTIRKEVASRAAKLDPKSMKTFAQVTTEHDKTSNKDGVARVKVPIDGKYHAYYVVNTETPKEAMAKNSDPIVILTPITDKDGKYSPEFTIYPKSEKILPNAPEKPEEKTPENKTENGKTPEQNQSGQDQAKGTEGEKPTVTDAKMYQTGKAKAHGFLNHLVERIESFFN</sequence>
<feature type="compositionally biased region" description="Polar residues" evidence="1">
    <location>
        <begin position="408"/>
        <end position="418"/>
    </location>
</feature>
<dbReference type="EMBL" id="KN050677">
    <property type="protein sequence ID" value="KFL96353.1"/>
    <property type="molecule type" value="Genomic_DNA"/>
</dbReference>
<feature type="compositionally biased region" description="Polar residues" evidence="1">
    <location>
        <begin position="33"/>
        <end position="44"/>
    </location>
</feature>
<dbReference type="Proteomes" id="UP000030761">
    <property type="component" value="Unassembled WGS sequence"/>
</dbReference>
<proteinExistence type="predicted"/>
<feature type="compositionally biased region" description="Basic and acidic residues" evidence="1">
    <location>
        <begin position="315"/>
        <end position="327"/>
    </location>
</feature>
<feature type="domain" description="Gram-positive pilin subunit D1 N-terminal" evidence="3">
    <location>
        <begin position="281"/>
        <end position="381"/>
    </location>
</feature>
<evidence type="ECO:0000256" key="2">
    <source>
        <dbReference type="SAM" id="SignalP"/>
    </source>
</evidence>
<feature type="region of interest" description="Disordered" evidence="1">
    <location>
        <begin position="131"/>
        <end position="327"/>
    </location>
</feature>
<feature type="signal peptide" evidence="2">
    <location>
        <begin position="1"/>
        <end position="29"/>
    </location>
</feature>
<dbReference type="InterPro" id="IPR032364">
    <property type="entry name" value="GramPos_pilinD1_N"/>
</dbReference>
<keyword evidence="2" id="KW-0732">Signal</keyword>
<name>A0AB34NY35_LACGS</name>
<organism evidence="4 5">
    <name type="scientific">Lactobacillus gasseri SV-16A-US</name>
    <dbReference type="NCBI Taxonomy" id="575604"/>
    <lineage>
        <taxon>Bacteria</taxon>
        <taxon>Bacillati</taxon>
        <taxon>Bacillota</taxon>
        <taxon>Bacilli</taxon>
        <taxon>Lactobacillales</taxon>
        <taxon>Lactobacillaceae</taxon>
        <taxon>Lactobacillus</taxon>
    </lineage>
</organism>
<feature type="region of interest" description="Disordered" evidence="1">
    <location>
        <begin position="372"/>
        <end position="434"/>
    </location>
</feature>
<feature type="compositionally biased region" description="Polar residues" evidence="1">
    <location>
        <begin position="178"/>
        <end position="190"/>
    </location>
</feature>
<evidence type="ECO:0000259" key="3">
    <source>
        <dbReference type="Pfam" id="PF16555"/>
    </source>
</evidence>
<dbReference type="Pfam" id="PF16555">
    <property type="entry name" value="GramPos_pilinD1"/>
    <property type="match status" value="1"/>
</dbReference>
<feature type="compositionally biased region" description="Basic and acidic residues" evidence="1">
    <location>
        <begin position="391"/>
        <end position="406"/>
    </location>
</feature>
<feature type="region of interest" description="Disordered" evidence="1">
    <location>
        <begin position="30"/>
        <end position="90"/>
    </location>
</feature>
<feature type="compositionally biased region" description="Basic and acidic residues" evidence="1">
    <location>
        <begin position="45"/>
        <end position="63"/>
    </location>
</feature>
<dbReference type="RefSeq" id="WP_003654775.1">
    <property type="nucleotide sequence ID" value="NZ_KN050677.1"/>
</dbReference>
<feature type="compositionally biased region" description="Basic and acidic residues" evidence="1">
    <location>
        <begin position="247"/>
        <end position="306"/>
    </location>
</feature>
<feature type="compositionally biased region" description="Low complexity" evidence="1">
    <location>
        <begin position="233"/>
        <end position="246"/>
    </location>
</feature>
<evidence type="ECO:0000313" key="5">
    <source>
        <dbReference type="Proteomes" id="UP000030761"/>
    </source>
</evidence>
<feature type="compositionally biased region" description="Basic and acidic residues" evidence="1">
    <location>
        <begin position="70"/>
        <end position="79"/>
    </location>
</feature>
<feature type="compositionally biased region" description="Low complexity" evidence="1">
    <location>
        <begin position="195"/>
        <end position="207"/>
    </location>
</feature>
<dbReference type="AlphaFoldDB" id="A0AB34NY35"/>
<evidence type="ECO:0000256" key="1">
    <source>
        <dbReference type="SAM" id="MobiDB-lite"/>
    </source>
</evidence>
<accession>A0AB34NY35</accession>
<protein>
    <recommendedName>
        <fullName evidence="3">Gram-positive pilin subunit D1 N-terminal domain-containing protein</fullName>
    </recommendedName>
</protein>